<organism evidence="1 2">
    <name type="scientific">Enterovibrio coralii</name>
    <dbReference type="NCBI Taxonomy" id="294935"/>
    <lineage>
        <taxon>Bacteria</taxon>
        <taxon>Pseudomonadati</taxon>
        <taxon>Pseudomonadota</taxon>
        <taxon>Gammaproteobacteria</taxon>
        <taxon>Vibrionales</taxon>
        <taxon>Vibrionaceae</taxon>
        <taxon>Enterovibrio</taxon>
    </lineage>
</organism>
<evidence type="ECO:0000313" key="1">
    <source>
        <dbReference type="EMBL" id="KXF83498.1"/>
    </source>
</evidence>
<keyword evidence="2" id="KW-1185">Reference proteome</keyword>
<proteinExistence type="predicted"/>
<comment type="caution">
    <text evidence="1">The sequence shown here is derived from an EMBL/GenBank/DDBJ whole genome shotgun (WGS) entry which is preliminary data.</text>
</comment>
<dbReference type="Proteomes" id="UP000070529">
    <property type="component" value="Unassembled WGS sequence"/>
</dbReference>
<evidence type="ECO:0008006" key="3">
    <source>
        <dbReference type="Google" id="ProtNLM"/>
    </source>
</evidence>
<dbReference type="AlphaFoldDB" id="A0A135IDK4"/>
<sequence length="81" mass="9244">MLGENHSLMNEFPEFKNLIEELAGSNAAFASEMKEYNALDKKIRVLELNDSPINDDAMRQLKHDRAVMKDALHLQLVQSSK</sequence>
<dbReference type="InterPro" id="IPR038444">
    <property type="entry name" value="DUF465_sf"/>
</dbReference>
<dbReference type="EMBL" id="LNTY01000004">
    <property type="protein sequence ID" value="KXF83498.1"/>
    <property type="molecule type" value="Genomic_DNA"/>
</dbReference>
<gene>
    <name evidence="1" type="ORF">ATN88_16620</name>
</gene>
<dbReference type="OrthoDB" id="1263265at2"/>
<dbReference type="RefSeq" id="WP_067409761.1">
    <property type="nucleotide sequence ID" value="NZ_LNTY01000004.1"/>
</dbReference>
<accession>A0A135IDK4</accession>
<dbReference type="Gene3D" id="6.10.280.50">
    <property type="match status" value="1"/>
</dbReference>
<protein>
    <recommendedName>
        <fullName evidence="3">GTP-binding protein</fullName>
    </recommendedName>
</protein>
<reference evidence="1 2" key="1">
    <citation type="submission" date="2015-11" db="EMBL/GenBank/DDBJ databases">
        <title>Genomic Taxonomy of the Vibrionaceae.</title>
        <authorList>
            <person name="Gomez-Gil B."/>
            <person name="Enciso-Ibarra J."/>
        </authorList>
    </citation>
    <scope>NUCLEOTIDE SEQUENCE [LARGE SCALE GENOMIC DNA]</scope>
    <source>
        <strain evidence="1 2">CAIM 912</strain>
    </source>
</reference>
<name>A0A135IDK4_9GAMM</name>
<dbReference type="InterPro" id="IPR007420">
    <property type="entry name" value="DUF465"/>
</dbReference>
<dbReference type="Pfam" id="PF04325">
    <property type="entry name" value="DUF465"/>
    <property type="match status" value="1"/>
</dbReference>
<dbReference type="STRING" id="294935.ATN88_16620"/>
<evidence type="ECO:0000313" key="2">
    <source>
        <dbReference type="Proteomes" id="UP000070529"/>
    </source>
</evidence>